<evidence type="ECO:0000313" key="3">
    <source>
        <dbReference type="Proteomes" id="UP001320898"/>
    </source>
</evidence>
<keyword evidence="3" id="KW-1185">Reference proteome</keyword>
<protein>
    <submittedName>
        <fullName evidence="2">Uncharacterized protein</fullName>
    </submittedName>
</protein>
<reference evidence="2 3" key="1">
    <citation type="submission" date="2022-04" db="EMBL/GenBank/DDBJ databases">
        <authorList>
            <person name="Ye Y.-Q."/>
            <person name="Du Z.-J."/>
        </authorList>
    </citation>
    <scope>NUCLEOTIDE SEQUENCE [LARGE SCALE GENOMIC DNA]</scope>
    <source>
        <strain evidence="2 3">A6E488</strain>
    </source>
</reference>
<evidence type="ECO:0000256" key="1">
    <source>
        <dbReference type="SAM" id="MobiDB-lite"/>
    </source>
</evidence>
<dbReference type="EMBL" id="JALIDZ010000010">
    <property type="protein sequence ID" value="MCT8974015.1"/>
    <property type="molecule type" value="Genomic_DNA"/>
</dbReference>
<comment type="caution">
    <text evidence="2">The sequence shown here is derived from an EMBL/GenBank/DDBJ whole genome shotgun (WGS) entry which is preliminary data.</text>
</comment>
<dbReference type="AlphaFoldDB" id="A0AAW5R670"/>
<feature type="region of interest" description="Disordered" evidence="1">
    <location>
        <begin position="1"/>
        <end position="23"/>
    </location>
</feature>
<sequence>MRLAKSLVQGRGNVRRRRGRGQVRGFPSDDLPVDRLGRQQIGFRGVQLRVSAAERRFGLGDVGVGHLADLEAVAGGAELLGQNFDVLAIEFDDRLRRQHVHVRLSSAEQSVLLGIVQGRAAGLNRGLGRLRVVYRLEAAKQILADRHADGAGGEIRGPENRNVGRGLLHRSGAEYLRSPGRQRLRDQFVRRAQSRSGGIEVGIAHIGGRQRRYQRFRSCRWCRGTQAQKSGERSGEPPRSVTAFPDGFDLSHA</sequence>
<evidence type="ECO:0000313" key="2">
    <source>
        <dbReference type="EMBL" id="MCT8974015.1"/>
    </source>
</evidence>
<organism evidence="2 3">
    <name type="scientific">Microbaculum marinisediminis</name>
    <dbReference type="NCBI Taxonomy" id="2931392"/>
    <lineage>
        <taxon>Bacteria</taxon>
        <taxon>Pseudomonadati</taxon>
        <taxon>Pseudomonadota</taxon>
        <taxon>Alphaproteobacteria</taxon>
        <taxon>Hyphomicrobiales</taxon>
        <taxon>Tepidamorphaceae</taxon>
        <taxon>Microbaculum</taxon>
    </lineage>
</organism>
<dbReference type="Proteomes" id="UP001320898">
    <property type="component" value="Unassembled WGS sequence"/>
</dbReference>
<proteinExistence type="predicted"/>
<accession>A0AAW5R670</accession>
<gene>
    <name evidence="2" type="ORF">MUB46_19295</name>
</gene>
<name>A0AAW5R670_9HYPH</name>
<feature type="region of interest" description="Disordered" evidence="1">
    <location>
        <begin position="224"/>
        <end position="253"/>
    </location>
</feature>